<gene>
    <name evidence="2" type="ORF">A3H51_01405</name>
</gene>
<keyword evidence="1" id="KW-0472">Membrane</keyword>
<evidence type="ECO:0000256" key="1">
    <source>
        <dbReference type="SAM" id="Phobius"/>
    </source>
</evidence>
<organism evidence="2 3">
    <name type="scientific">Candidatus Spechtbacteria bacterium RIFCSPLOWO2_02_FULL_38_8</name>
    <dbReference type="NCBI Taxonomy" id="1802164"/>
    <lineage>
        <taxon>Bacteria</taxon>
        <taxon>Candidatus Spechtiibacteriota</taxon>
    </lineage>
</organism>
<proteinExistence type="predicted"/>
<evidence type="ECO:0000313" key="3">
    <source>
        <dbReference type="Proteomes" id="UP000178509"/>
    </source>
</evidence>
<reference evidence="2 3" key="1">
    <citation type="journal article" date="2016" name="Nat. Commun.">
        <title>Thousands of microbial genomes shed light on interconnected biogeochemical processes in an aquifer system.</title>
        <authorList>
            <person name="Anantharaman K."/>
            <person name="Brown C.T."/>
            <person name="Hug L.A."/>
            <person name="Sharon I."/>
            <person name="Castelle C.J."/>
            <person name="Probst A.J."/>
            <person name="Thomas B.C."/>
            <person name="Singh A."/>
            <person name="Wilkins M.J."/>
            <person name="Karaoz U."/>
            <person name="Brodie E.L."/>
            <person name="Williams K.H."/>
            <person name="Hubbard S.S."/>
            <person name="Banfield J.F."/>
        </authorList>
    </citation>
    <scope>NUCLEOTIDE SEQUENCE [LARGE SCALE GENOMIC DNA]</scope>
</reference>
<accession>A0A1G2HLP6</accession>
<keyword evidence="1" id="KW-0812">Transmembrane</keyword>
<protein>
    <submittedName>
        <fullName evidence="2">Uncharacterized protein</fullName>
    </submittedName>
</protein>
<comment type="caution">
    <text evidence="2">The sequence shown here is derived from an EMBL/GenBank/DDBJ whole genome shotgun (WGS) entry which is preliminary data.</text>
</comment>
<feature type="transmembrane region" description="Helical" evidence="1">
    <location>
        <begin position="28"/>
        <end position="49"/>
    </location>
</feature>
<dbReference type="STRING" id="1802164.A3H51_01405"/>
<evidence type="ECO:0000313" key="2">
    <source>
        <dbReference type="EMBL" id="OGZ62828.1"/>
    </source>
</evidence>
<keyword evidence="1" id="KW-1133">Transmembrane helix</keyword>
<sequence>MPVSLIPYGKKRSSDAINIKGIIREYRYMVPVFYIFIFLFILLIGSFIWKNILENKVVEMQGEKEILLELVENSRTKAVVGFARRVQNLDKIIDRRQLSSKLFSVFEASIHNNTFLTKFNLDTNTKVLLLEGVAPNFEILGQQFVIWNEKSDFIKAVDLRSFNKNSAGQIEFSASLVVKEGYLK</sequence>
<dbReference type="EMBL" id="MHOJ01000009">
    <property type="protein sequence ID" value="OGZ62828.1"/>
    <property type="molecule type" value="Genomic_DNA"/>
</dbReference>
<dbReference type="Proteomes" id="UP000178509">
    <property type="component" value="Unassembled WGS sequence"/>
</dbReference>
<dbReference type="AlphaFoldDB" id="A0A1G2HLP6"/>
<name>A0A1G2HLP6_9BACT</name>